<dbReference type="EMBL" id="LXQA010256684">
    <property type="protein sequence ID" value="MCI38508.1"/>
    <property type="molecule type" value="Genomic_DNA"/>
</dbReference>
<feature type="region of interest" description="Disordered" evidence="1">
    <location>
        <begin position="1"/>
        <end position="23"/>
    </location>
</feature>
<name>A0A392RPC2_9FABA</name>
<dbReference type="Proteomes" id="UP000265520">
    <property type="component" value="Unassembled WGS sequence"/>
</dbReference>
<evidence type="ECO:0000313" key="3">
    <source>
        <dbReference type="Proteomes" id="UP000265520"/>
    </source>
</evidence>
<proteinExistence type="predicted"/>
<evidence type="ECO:0000256" key="1">
    <source>
        <dbReference type="SAM" id="MobiDB-lite"/>
    </source>
</evidence>
<accession>A0A392RPC2</accession>
<evidence type="ECO:0000313" key="2">
    <source>
        <dbReference type="EMBL" id="MCI38508.1"/>
    </source>
</evidence>
<feature type="non-terminal residue" evidence="2">
    <location>
        <position position="1"/>
    </location>
</feature>
<keyword evidence="3" id="KW-1185">Reference proteome</keyword>
<dbReference type="AlphaFoldDB" id="A0A392RPC2"/>
<protein>
    <submittedName>
        <fullName evidence="2">Uncharacterized protein</fullName>
    </submittedName>
</protein>
<comment type="caution">
    <text evidence="2">The sequence shown here is derived from an EMBL/GenBank/DDBJ whole genome shotgun (WGS) entry which is preliminary data.</text>
</comment>
<reference evidence="2 3" key="1">
    <citation type="journal article" date="2018" name="Front. Plant Sci.">
        <title>Red Clover (Trifolium pratense) and Zigzag Clover (T. medium) - A Picture of Genomic Similarities and Differences.</title>
        <authorList>
            <person name="Dluhosova J."/>
            <person name="Istvanek J."/>
            <person name="Nedelnik J."/>
            <person name="Repkova J."/>
        </authorList>
    </citation>
    <scope>NUCLEOTIDE SEQUENCE [LARGE SCALE GENOMIC DNA]</scope>
    <source>
        <strain evidence="3">cv. 10/8</strain>
        <tissue evidence="2">Leaf</tissue>
    </source>
</reference>
<sequence length="63" mass="7151">RASPGDTKSGDSRSTGENWRKMESKSRLASSHVAWRHQLQVLGLNFEFWPHHAQISPHTPIDS</sequence>
<organism evidence="2 3">
    <name type="scientific">Trifolium medium</name>
    <dbReference type="NCBI Taxonomy" id="97028"/>
    <lineage>
        <taxon>Eukaryota</taxon>
        <taxon>Viridiplantae</taxon>
        <taxon>Streptophyta</taxon>
        <taxon>Embryophyta</taxon>
        <taxon>Tracheophyta</taxon>
        <taxon>Spermatophyta</taxon>
        <taxon>Magnoliopsida</taxon>
        <taxon>eudicotyledons</taxon>
        <taxon>Gunneridae</taxon>
        <taxon>Pentapetalae</taxon>
        <taxon>rosids</taxon>
        <taxon>fabids</taxon>
        <taxon>Fabales</taxon>
        <taxon>Fabaceae</taxon>
        <taxon>Papilionoideae</taxon>
        <taxon>50 kb inversion clade</taxon>
        <taxon>NPAAA clade</taxon>
        <taxon>Hologalegina</taxon>
        <taxon>IRL clade</taxon>
        <taxon>Trifolieae</taxon>
        <taxon>Trifolium</taxon>
    </lineage>
</organism>